<dbReference type="EMBL" id="JAJITD010000003">
    <property type="protein sequence ID" value="MCC8392414.1"/>
    <property type="molecule type" value="Genomic_DNA"/>
</dbReference>
<dbReference type="SUPFAM" id="SSF55781">
    <property type="entry name" value="GAF domain-like"/>
    <property type="match status" value="1"/>
</dbReference>
<dbReference type="Pfam" id="PF13185">
    <property type="entry name" value="GAF_2"/>
    <property type="match status" value="1"/>
</dbReference>
<sequence>MRTASPVLTDRLSQYRLLILEMIARGLPYDECLDAIADCVAELGNGLRAWLVLADESRSRVERIQGKQVPPLLRDKLPGAPIDDSWFGTCGRAIHRGERTICSDVAGDRRWAARWRDVCVASDIQACCSTPVFVGGTRPVGSLLLARDAPGEFSAEQTGVADCAAYLVSVLIQRTRTNALALEARASIEERIASLHRLIGVCLELSAIRQERDFVRAVLKSACLLSNAPFASVQLPAPWQRLAGAREINSRIALSPALNAQLARQLSATPGGAKSRFAGDIAKAGLAGALSAALAKEGVRALQFTAVGSAQPRPAGMLCVYWNVERAPSATRAWALEALATLTASLATRFDSADAA</sequence>
<keyword evidence="3" id="KW-1185">Reference proteome</keyword>
<dbReference type="Proteomes" id="UP001431019">
    <property type="component" value="Unassembled WGS sequence"/>
</dbReference>
<name>A0ABS8JR76_9BURK</name>
<evidence type="ECO:0000313" key="2">
    <source>
        <dbReference type="EMBL" id="MCC8392414.1"/>
    </source>
</evidence>
<organism evidence="2 3">
    <name type="scientific">Paraburkholderia sejongensis</name>
    <dbReference type="NCBI Taxonomy" id="2886946"/>
    <lineage>
        <taxon>Bacteria</taxon>
        <taxon>Pseudomonadati</taxon>
        <taxon>Pseudomonadota</taxon>
        <taxon>Betaproteobacteria</taxon>
        <taxon>Burkholderiales</taxon>
        <taxon>Burkholderiaceae</taxon>
        <taxon>Paraburkholderia</taxon>
    </lineage>
</organism>
<accession>A0ABS8JR76</accession>
<evidence type="ECO:0000313" key="3">
    <source>
        <dbReference type="Proteomes" id="UP001431019"/>
    </source>
</evidence>
<dbReference type="RefSeq" id="WP_230508621.1">
    <property type="nucleotide sequence ID" value="NZ_JAJITD010000003.1"/>
</dbReference>
<evidence type="ECO:0000259" key="1">
    <source>
        <dbReference type="SMART" id="SM00065"/>
    </source>
</evidence>
<proteinExistence type="predicted"/>
<dbReference type="Gene3D" id="3.30.450.40">
    <property type="match status" value="2"/>
</dbReference>
<gene>
    <name evidence="2" type="ORF">LJ656_07415</name>
</gene>
<feature type="domain" description="GAF" evidence="1">
    <location>
        <begin position="11"/>
        <end position="182"/>
    </location>
</feature>
<comment type="caution">
    <text evidence="2">The sequence shown here is derived from an EMBL/GenBank/DDBJ whole genome shotgun (WGS) entry which is preliminary data.</text>
</comment>
<dbReference type="InterPro" id="IPR003018">
    <property type="entry name" value="GAF"/>
</dbReference>
<dbReference type="SMART" id="SM00065">
    <property type="entry name" value="GAF"/>
    <property type="match status" value="1"/>
</dbReference>
<reference evidence="2 3" key="1">
    <citation type="submission" date="2021-11" db="EMBL/GenBank/DDBJ databases">
        <authorList>
            <person name="Oh E.-T."/>
            <person name="Kim S.-B."/>
        </authorList>
    </citation>
    <scope>NUCLEOTIDE SEQUENCE [LARGE SCALE GENOMIC DNA]</scope>
    <source>
        <strain evidence="2 3">MMS20-SJTR3</strain>
    </source>
</reference>
<protein>
    <submittedName>
        <fullName evidence="2">GAF domain-containing protein</fullName>
    </submittedName>
</protein>
<dbReference type="InterPro" id="IPR029016">
    <property type="entry name" value="GAF-like_dom_sf"/>
</dbReference>